<evidence type="ECO:0000259" key="3">
    <source>
        <dbReference type="PROSITE" id="PS50043"/>
    </source>
</evidence>
<organism evidence="4 5">
    <name type="scientific">Gordonia rhizosphera NBRC 16068</name>
    <dbReference type="NCBI Taxonomy" id="1108045"/>
    <lineage>
        <taxon>Bacteria</taxon>
        <taxon>Bacillati</taxon>
        <taxon>Actinomycetota</taxon>
        <taxon>Actinomycetes</taxon>
        <taxon>Mycobacteriales</taxon>
        <taxon>Gordoniaceae</taxon>
        <taxon>Gordonia</taxon>
    </lineage>
</organism>
<feature type="domain" description="HTH luxR-type" evidence="3">
    <location>
        <begin position="788"/>
        <end position="853"/>
    </location>
</feature>
<dbReference type="RefSeq" id="WP_006331427.1">
    <property type="nucleotide sequence ID" value="NZ_BAHC01000060.1"/>
</dbReference>
<dbReference type="PANTHER" id="PTHR16305:SF35">
    <property type="entry name" value="TRANSCRIPTIONAL ACTIVATOR DOMAIN"/>
    <property type="match status" value="1"/>
</dbReference>
<protein>
    <submittedName>
        <fullName evidence="4">Putative LuxR family transcriptional regulator</fullName>
    </submittedName>
</protein>
<dbReference type="Gene3D" id="1.25.40.10">
    <property type="entry name" value="Tetratricopeptide repeat domain"/>
    <property type="match status" value="1"/>
</dbReference>
<evidence type="ECO:0000313" key="5">
    <source>
        <dbReference type="Proteomes" id="UP000008363"/>
    </source>
</evidence>
<dbReference type="InterPro" id="IPR041664">
    <property type="entry name" value="AAA_16"/>
</dbReference>
<accession>K6WS75</accession>
<dbReference type="STRING" id="1108045.GORHZ_060_00310"/>
<dbReference type="SUPFAM" id="SSF46894">
    <property type="entry name" value="C-terminal effector domain of the bipartite response regulators"/>
    <property type="match status" value="1"/>
</dbReference>
<keyword evidence="5" id="KW-1185">Reference proteome</keyword>
<dbReference type="Proteomes" id="UP000008363">
    <property type="component" value="Unassembled WGS sequence"/>
</dbReference>
<dbReference type="EMBL" id="BAHC01000060">
    <property type="protein sequence ID" value="GAB89399.1"/>
    <property type="molecule type" value="Genomic_DNA"/>
</dbReference>
<dbReference type="Pfam" id="PF13191">
    <property type="entry name" value="AAA_16"/>
    <property type="match status" value="1"/>
</dbReference>
<sequence>MALIERDEELAALVAHADRARAGEGCVVMVTGEAGAGKTVVVEEFVRQSSGGFRVLWGACDPLVTPRPLGPLFDVVDALSPETRSTLYRAEHSYDIFDAVSADLASTPTLLVIDDAHWADQGTTDFLRHLMRRIRDSTTLVVIIARRDESPGPADPVRILLGDVARSSSATSIAVQPLSVDAVARLVGDRPLDPVALHNLSGGNAFFVTELLDHDGDDLPATVRDAILARTVGLDAACWDVLNLLACSPGSVPGPVMAELGASADALGRLGGAHLVRRTARGVAFWHDLCRLAVADVIPPGAETSLHRRMIAAYDAVGDGDHATIVHHAQGAGDRARVRAAAAAAGRVAARSGAHQQSAEFFRTALAAGRGNDADDTELLESLAAEFYLIDRLDEAIDACESALELRRRADDVDGVSADHNALAIYEWYNADRAAADRHVAQAISVYDAVDRIGPPLGHAYAMRAFLAVQSASVQEARQYVGQARRVSEIVDDPTLRARIAIVDGLCDVASGDSAGRRHILDVLARAPEHLDEVHSSGYSNLAYFDVEHRRLAAAADLLSTSIDMTVDSDLPVCRVWQVATRGRLEFLSGRWEEALDDSTTVLDGPSAPLARPSPLLIRGLVELRSNSGGRDDLDSAWALAVRYGESLRLVPAAAALVEQMWLTGSPDDRIAEFARLADDDGDGLQWARGDLAVWLKRIGIDVATVGIAAPCAAWLAGDVGAAAQQLAELGLTFDAAVACTETADPADVGRGLETLDRLGAHATAAKIRRDLRVAGMSAVPARRRPSTMANAAGLTRRQIEVLALMGEGLTNAELAERLYLSAKTVDHHVSAILTRLEVPNRREAVRRGREFGLIG</sequence>
<dbReference type="InterPro" id="IPR000792">
    <property type="entry name" value="Tscrpt_reg_LuxR_C"/>
</dbReference>
<dbReference type="SMART" id="SM00421">
    <property type="entry name" value="HTH_LUXR"/>
    <property type="match status" value="1"/>
</dbReference>
<dbReference type="InterPro" id="IPR036388">
    <property type="entry name" value="WH-like_DNA-bd_sf"/>
</dbReference>
<dbReference type="SUPFAM" id="SSF52540">
    <property type="entry name" value="P-loop containing nucleoside triphosphate hydrolases"/>
    <property type="match status" value="1"/>
</dbReference>
<proteinExistence type="predicted"/>
<gene>
    <name evidence="4" type="ORF">GORHZ_060_00310</name>
</gene>
<comment type="caution">
    <text evidence="4">The sequence shown here is derived from an EMBL/GenBank/DDBJ whole genome shotgun (WGS) entry which is preliminary data.</text>
</comment>
<dbReference type="GO" id="GO:0004016">
    <property type="term" value="F:adenylate cyclase activity"/>
    <property type="evidence" value="ECO:0007669"/>
    <property type="project" value="TreeGrafter"/>
</dbReference>
<dbReference type="Gene3D" id="3.40.50.300">
    <property type="entry name" value="P-loop containing nucleotide triphosphate hydrolases"/>
    <property type="match status" value="1"/>
</dbReference>
<dbReference type="PROSITE" id="PS50043">
    <property type="entry name" value="HTH_LUXR_2"/>
    <property type="match status" value="1"/>
</dbReference>
<dbReference type="GO" id="GO:0006355">
    <property type="term" value="P:regulation of DNA-templated transcription"/>
    <property type="evidence" value="ECO:0007669"/>
    <property type="project" value="InterPro"/>
</dbReference>
<evidence type="ECO:0000256" key="1">
    <source>
        <dbReference type="ARBA" id="ARBA00022741"/>
    </source>
</evidence>
<dbReference type="InterPro" id="IPR016032">
    <property type="entry name" value="Sig_transdc_resp-reg_C-effctor"/>
</dbReference>
<dbReference type="Gene3D" id="1.10.10.10">
    <property type="entry name" value="Winged helix-like DNA-binding domain superfamily/Winged helix DNA-binding domain"/>
    <property type="match status" value="1"/>
</dbReference>
<dbReference type="eggNOG" id="COG2909">
    <property type="taxonomic scope" value="Bacteria"/>
</dbReference>
<reference evidence="4 5" key="1">
    <citation type="submission" date="2012-08" db="EMBL/GenBank/DDBJ databases">
        <title>Whole genome shotgun sequence of Gordonia rhizosphera NBRC 16068.</title>
        <authorList>
            <person name="Takarada H."/>
            <person name="Isaki S."/>
            <person name="Hosoyama A."/>
            <person name="Tsuchikane K."/>
            <person name="Katsumata H."/>
            <person name="Baba S."/>
            <person name="Ohji S."/>
            <person name="Yamazaki S."/>
            <person name="Fujita N."/>
        </authorList>
    </citation>
    <scope>NUCLEOTIDE SEQUENCE [LARGE SCALE GENOMIC DNA]</scope>
    <source>
        <strain evidence="4 5">NBRC 16068</strain>
    </source>
</reference>
<dbReference type="GO" id="GO:0005524">
    <property type="term" value="F:ATP binding"/>
    <property type="evidence" value="ECO:0007669"/>
    <property type="project" value="UniProtKB-KW"/>
</dbReference>
<dbReference type="PRINTS" id="PR00038">
    <property type="entry name" value="HTHLUXR"/>
</dbReference>
<dbReference type="CDD" id="cd06170">
    <property type="entry name" value="LuxR_C_like"/>
    <property type="match status" value="1"/>
</dbReference>
<name>K6WS75_9ACTN</name>
<dbReference type="GO" id="GO:0003677">
    <property type="term" value="F:DNA binding"/>
    <property type="evidence" value="ECO:0007669"/>
    <property type="project" value="InterPro"/>
</dbReference>
<dbReference type="GO" id="GO:0005737">
    <property type="term" value="C:cytoplasm"/>
    <property type="evidence" value="ECO:0007669"/>
    <property type="project" value="TreeGrafter"/>
</dbReference>
<dbReference type="SUPFAM" id="SSF48452">
    <property type="entry name" value="TPR-like"/>
    <property type="match status" value="1"/>
</dbReference>
<dbReference type="InterPro" id="IPR027417">
    <property type="entry name" value="P-loop_NTPase"/>
</dbReference>
<keyword evidence="2" id="KW-0067">ATP-binding</keyword>
<evidence type="ECO:0000313" key="4">
    <source>
        <dbReference type="EMBL" id="GAB89399.1"/>
    </source>
</evidence>
<dbReference type="PANTHER" id="PTHR16305">
    <property type="entry name" value="TESTICULAR SOLUBLE ADENYLYL CYCLASE"/>
    <property type="match status" value="1"/>
</dbReference>
<dbReference type="OrthoDB" id="4017436at2"/>
<dbReference type="InterPro" id="IPR011990">
    <property type="entry name" value="TPR-like_helical_dom_sf"/>
</dbReference>
<dbReference type="AlphaFoldDB" id="K6WS75"/>
<dbReference type="Pfam" id="PF00196">
    <property type="entry name" value="GerE"/>
    <property type="match status" value="1"/>
</dbReference>
<keyword evidence="1" id="KW-0547">Nucleotide-binding</keyword>
<evidence type="ECO:0000256" key="2">
    <source>
        <dbReference type="ARBA" id="ARBA00022840"/>
    </source>
</evidence>